<dbReference type="Proteomes" id="UP000219994">
    <property type="component" value="Unassembled WGS sequence"/>
</dbReference>
<name>A0A2A6FU01_9MICO</name>
<reference evidence="2" key="1">
    <citation type="submission" date="2017-03" db="EMBL/GenBank/DDBJ databases">
        <authorList>
            <person name="Lund M.B."/>
        </authorList>
    </citation>
    <scope>NUCLEOTIDE SEQUENCE [LARGE SCALE GENOMIC DNA]</scope>
</reference>
<evidence type="ECO:0000313" key="2">
    <source>
        <dbReference type="Proteomes" id="UP000219994"/>
    </source>
</evidence>
<proteinExistence type="predicted"/>
<protein>
    <submittedName>
        <fullName evidence="1">Uncharacterized protein</fullName>
    </submittedName>
</protein>
<accession>A0A2A6FU01</accession>
<gene>
    <name evidence="1" type="ORF">B5766_01190</name>
</gene>
<organism evidence="1 2">
    <name type="scientific">Candidatus Lumbricidiphila eiseniae</name>
    <dbReference type="NCBI Taxonomy" id="1969409"/>
    <lineage>
        <taxon>Bacteria</taxon>
        <taxon>Bacillati</taxon>
        <taxon>Actinomycetota</taxon>
        <taxon>Actinomycetes</taxon>
        <taxon>Micrococcales</taxon>
        <taxon>Microbacteriaceae</taxon>
        <taxon>Candidatus Lumbricidiphila</taxon>
    </lineage>
</organism>
<comment type="caution">
    <text evidence="1">The sequence shown here is derived from an EMBL/GenBank/DDBJ whole genome shotgun (WGS) entry which is preliminary data.</text>
</comment>
<sequence>MAFTPHLINITRAGVKIYVSVRIHDRPNATPLVHSAMSLVAVGSRQSAVGSRQSVGGWRVVCFRVSPIPMAEYI</sequence>
<dbReference type="AlphaFoldDB" id="A0A2A6FU01"/>
<dbReference type="EMBL" id="NAEP01000017">
    <property type="protein sequence ID" value="PDQ36342.1"/>
    <property type="molecule type" value="Genomic_DNA"/>
</dbReference>
<evidence type="ECO:0000313" key="1">
    <source>
        <dbReference type="EMBL" id="PDQ36342.1"/>
    </source>
</evidence>